<dbReference type="Gene3D" id="1.10.630.10">
    <property type="entry name" value="Cytochrome P450"/>
    <property type="match status" value="1"/>
</dbReference>
<evidence type="ECO:0000313" key="6">
    <source>
        <dbReference type="EMBL" id="KAJ3217386.1"/>
    </source>
</evidence>
<keyword evidence="5" id="KW-0812">Transmembrane</keyword>
<proteinExistence type="inferred from homology"/>
<accession>A0AAD5U3S1</accession>
<evidence type="ECO:0000256" key="1">
    <source>
        <dbReference type="ARBA" id="ARBA00010617"/>
    </source>
</evidence>
<comment type="similarity">
    <text evidence="1">Belongs to the cytochrome P450 family.</text>
</comment>
<evidence type="ECO:0000256" key="5">
    <source>
        <dbReference type="SAM" id="Phobius"/>
    </source>
</evidence>
<feature type="transmembrane region" description="Helical" evidence="5">
    <location>
        <begin position="14"/>
        <end position="34"/>
    </location>
</feature>
<dbReference type="SUPFAM" id="SSF48264">
    <property type="entry name" value="Cytochrome P450"/>
    <property type="match status" value="1"/>
</dbReference>
<gene>
    <name evidence="6" type="ORF">HK099_005480</name>
</gene>
<organism evidence="6 7">
    <name type="scientific">Clydaea vesicula</name>
    <dbReference type="NCBI Taxonomy" id="447962"/>
    <lineage>
        <taxon>Eukaryota</taxon>
        <taxon>Fungi</taxon>
        <taxon>Fungi incertae sedis</taxon>
        <taxon>Chytridiomycota</taxon>
        <taxon>Chytridiomycota incertae sedis</taxon>
        <taxon>Chytridiomycetes</taxon>
        <taxon>Lobulomycetales</taxon>
        <taxon>Lobulomycetaceae</taxon>
        <taxon>Clydaea</taxon>
    </lineage>
</organism>
<keyword evidence="7" id="KW-1185">Reference proteome</keyword>
<reference evidence="6" key="1">
    <citation type="submission" date="2020-05" db="EMBL/GenBank/DDBJ databases">
        <title>Phylogenomic resolution of chytrid fungi.</title>
        <authorList>
            <person name="Stajich J.E."/>
            <person name="Amses K."/>
            <person name="Simmons R."/>
            <person name="Seto K."/>
            <person name="Myers J."/>
            <person name="Bonds A."/>
            <person name="Quandt C.A."/>
            <person name="Barry K."/>
            <person name="Liu P."/>
            <person name="Grigoriev I."/>
            <person name="Longcore J.E."/>
            <person name="James T.Y."/>
        </authorList>
    </citation>
    <scope>NUCLEOTIDE SEQUENCE</scope>
    <source>
        <strain evidence="6">JEL0476</strain>
    </source>
</reference>
<dbReference type="GO" id="GO:0020037">
    <property type="term" value="F:heme binding"/>
    <property type="evidence" value="ECO:0007669"/>
    <property type="project" value="InterPro"/>
</dbReference>
<keyword evidence="3" id="KW-0560">Oxidoreductase</keyword>
<keyword evidence="5" id="KW-0472">Membrane</keyword>
<dbReference type="GO" id="GO:0004497">
    <property type="term" value="F:monooxygenase activity"/>
    <property type="evidence" value="ECO:0007669"/>
    <property type="project" value="InterPro"/>
</dbReference>
<evidence type="ECO:0000256" key="3">
    <source>
        <dbReference type="ARBA" id="ARBA00023002"/>
    </source>
</evidence>
<name>A0AAD5U3S1_9FUNG</name>
<dbReference type="EMBL" id="JADGJW010000429">
    <property type="protein sequence ID" value="KAJ3217386.1"/>
    <property type="molecule type" value="Genomic_DNA"/>
</dbReference>
<dbReference type="Proteomes" id="UP001211065">
    <property type="component" value="Unassembled WGS sequence"/>
</dbReference>
<dbReference type="PANTHER" id="PTHR24296">
    <property type="entry name" value="CYTOCHROME P450"/>
    <property type="match status" value="1"/>
</dbReference>
<dbReference type="AlphaFoldDB" id="A0AAD5U3S1"/>
<keyword evidence="2" id="KW-0479">Metal-binding</keyword>
<dbReference type="InterPro" id="IPR001128">
    <property type="entry name" value="Cyt_P450"/>
</dbReference>
<dbReference type="GO" id="GO:0005506">
    <property type="term" value="F:iron ion binding"/>
    <property type="evidence" value="ECO:0007669"/>
    <property type="project" value="InterPro"/>
</dbReference>
<dbReference type="GO" id="GO:0016705">
    <property type="term" value="F:oxidoreductase activity, acting on paired donors, with incorporation or reduction of molecular oxygen"/>
    <property type="evidence" value="ECO:0007669"/>
    <property type="project" value="InterPro"/>
</dbReference>
<dbReference type="InterPro" id="IPR002401">
    <property type="entry name" value="Cyt_P450_E_grp-I"/>
</dbReference>
<dbReference type="PRINTS" id="PR00463">
    <property type="entry name" value="EP450I"/>
</dbReference>
<dbReference type="InterPro" id="IPR036396">
    <property type="entry name" value="Cyt_P450_sf"/>
</dbReference>
<evidence type="ECO:0000256" key="2">
    <source>
        <dbReference type="ARBA" id="ARBA00022723"/>
    </source>
</evidence>
<dbReference type="Pfam" id="PF00067">
    <property type="entry name" value="p450"/>
    <property type="match status" value="1"/>
</dbReference>
<evidence type="ECO:0000256" key="4">
    <source>
        <dbReference type="ARBA" id="ARBA00023004"/>
    </source>
</evidence>
<evidence type="ECO:0008006" key="8">
    <source>
        <dbReference type="Google" id="ProtNLM"/>
    </source>
</evidence>
<keyword evidence="4" id="KW-0408">Iron</keyword>
<evidence type="ECO:0000313" key="7">
    <source>
        <dbReference type="Proteomes" id="UP001211065"/>
    </source>
</evidence>
<sequence length="421" mass="48187">MFDSFLKNLESLDIIQTSLITTIISSISVFIYFYTKENFNKGENTSHILGPGHIPILGSGLFLKKNFNNLTHQLYLYSKQNSFKTFCIKNLFAPNTYVNSSPEVVEHILKNKFNNYVKGELTKERVHDLLGNGIFASDGESAKLQRKTAANIFNVKSFKDWVANIFQNEMDVFFGKLNEYSKTGKEFDLYDEFCKFTLDSFCEIGFGIKLNCLESFEPVAFAAAFDKSQVYLAKRSFNPFWKLSEKFTKEGREGKICFKEVHDFALNFVLDLKNEENRDKRKDLLSLFLNLKNSDGNVLHSDEELAYIVLNFIIAGRDTTAQALSWCIYELSKNPSVELKLLEEIQTNIGNSVVTYEKIKEMKYANACFLEALRLHPSVPGNKRAAIKDDILPDGTFVKAGSYVLWSPYTQGRMPSIWYNS</sequence>
<protein>
    <recommendedName>
        <fullName evidence="8">Cytochrome P450</fullName>
    </recommendedName>
</protein>
<comment type="caution">
    <text evidence="6">The sequence shown here is derived from an EMBL/GenBank/DDBJ whole genome shotgun (WGS) entry which is preliminary data.</text>
</comment>
<keyword evidence="5" id="KW-1133">Transmembrane helix</keyword>